<dbReference type="EMBL" id="AHMT02000052">
    <property type="protein sequence ID" value="EQA61293.1"/>
    <property type="molecule type" value="Genomic_DNA"/>
</dbReference>
<evidence type="ECO:0000313" key="3">
    <source>
        <dbReference type="Proteomes" id="UP000018747"/>
    </source>
</evidence>
<reference evidence="2" key="1">
    <citation type="submission" date="2013-05" db="EMBL/GenBank/DDBJ databases">
        <authorList>
            <person name="Harkins D.M."/>
            <person name="Durkin A.S."/>
            <person name="Brinkac L.M."/>
            <person name="Haft D.H."/>
            <person name="Selengut J.D."/>
            <person name="Sanka R."/>
            <person name="DePew J."/>
            <person name="Purushe J."/>
            <person name="Hartskeerl R.A."/>
            <person name="Ahmed A."/>
            <person name="van der Linden H."/>
            <person name="Goris M.G.A."/>
            <person name="Vinetz J.M."/>
            <person name="Sutton G.G."/>
            <person name="Nierman W.C."/>
            <person name="Fouts D.E."/>
        </authorList>
    </citation>
    <scope>NUCLEOTIDE SEQUENCE [LARGE SCALE GENOMIC DNA]</scope>
    <source>
        <strain evidence="2">L 60</strain>
    </source>
</reference>
<dbReference type="Proteomes" id="UP000018747">
    <property type="component" value="Unassembled WGS sequence"/>
</dbReference>
<name>V6IB57_9LEPT</name>
<protein>
    <submittedName>
        <fullName evidence="2">C-methyltransferase C-terminal domain protein</fullName>
    </submittedName>
</protein>
<organism evidence="2 3">
    <name type="scientific">Leptospira alexanderi serovar Manhao 3 str. L 60</name>
    <dbReference type="NCBI Taxonomy" id="1049759"/>
    <lineage>
        <taxon>Bacteria</taxon>
        <taxon>Pseudomonadati</taxon>
        <taxon>Spirochaetota</taxon>
        <taxon>Spirochaetia</taxon>
        <taxon>Leptospirales</taxon>
        <taxon>Leptospiraceae</taxon>
        <taxon>Leptospira</taxon>
    </lineage>
</organism>
<dbReference type="STRING" id="100053.GCA_002009845_01999"/>
<dbReference type="Gene3D" id="3.40.50.720">
    <property type="entry name" value="NAD(P)-binding Rossmann-like Domain"/>
    <property type="match status" value="1"/>
</dbReference>
<comment type="caution">
    <text evidence="2">The sequence shown here is derived from an EMBL/GenBank/DDBJ whole genome shotgun (WGS) entry which is preliminary data.</text>
</comment>
<dbReference type="SUPFAM" id="SSF53335">
    <property type="entry name" value="S-adenosyl-L-methionine-dependent methyltransferases"/>
    <property type="match status" value="1"/>
</dbReference>
<dbReference type="GO" id="GO:0032259">
    <property type="term" value="P:methylation"/>
    <property type="evidence" value="ECO:0007669"/>
    <property type="project" value="UniProtKB-KW"/>
</dbReference>
<keyword evidence="3" id="KW-1185">Reference proteome</keyword>
<dbReference type="Gene3D" id="3.40.50.150">
    <property type="entry name" value="Vaccinia Virus protein VP39"/>
    <property type="match status" value="1"/>
</dbReference>
<dbReference type="OrthoDB" id="9760689at2"/>
<evidence type="ECO:0000259" key="1">
    <source>
        <dbReference type="Pfam" id="PF08484"/>
    </source>
</evidence>
<sequence>MEQLTFSEVERGLFRLSFKSLPLWTGLKQKPADYISFPFQIESKIGYPIYQSNEEIILEKILKSYESDDYSYITPPPGSNEWSNALGLRNFNFIEEVIGDKKVKSILEIGAGSTWLAEKIFEKFSPKSYCIVDPSLDIKDKKIIEIVKDFYPTSKLNHKKFDVILGFNVLEHVKDPVGFLKNIYSNLSDEGIVILTLPNCTNQFEKGDLNVLIHEHMTYFTEKSMLCSISEAGFEIYSVSTKNDLFKLSLKKRKTVDTESISLLNEIKALENAYLQYLSFFNYFRNLILQFAEQDKKIAFHGATHGLNSFLHLTGLGDCPSIRLYDGDKSKVGMFLPACQHAVLSPESESYENNDLIVVSAMSFFSEIKKFALKHKNFNERQIIEFCGVN</sequence>
<dbReference type="InterPro" id="IPR029063">
    <property type="entry name" value="SAM-dependent_MTases_sf"/>
</dbReference>
<dbReference type="GO" id="GO:0008168">
    <property type="term" value="F:methyltransferase activity"/>
    <property type="evidence" value="ECO:0007669"/>
    <property type="project" value="UniProtKB-KW"/>
</dbReference>
<dbReference type="AlphaFoldDB" id="V6IB57"/>
<dbReference type="PANTHER" id="PTHR43861:SF6">
    <property type="entry name" value="METHYLTRANSFERASE TYPE 11"/>
    <property type="match status" value="1"/>
</dbReference>
<accession>V6IB57</accession>
<dbReference type="CDD" id="cd02440">
    <property type="entry name" value="AdoMet_MTases"/>
    <property type="match status" value="1"/>
</dbReference>
<evidence type="ECO:0000313" key="2">
    <source>
        <dbReference type="EMBL" id="EQA61293.1"/>
    </source>
</evidence>
<dbReference type="Pfam" id="PF13489">
    <property type="entry name" value="Methyltransf_23"/>
    <property type="match status" value="1"/>
</dbReference>
<dbReference type="PANTHER" id="PTHR43861">
    <property type="entry name" value="TRANS-ACONITATE 2-METHYLTRANSFERASE-RELATED"/>
    <property type="match status" value="1"/>
</dbReference>
<gene>
    <name evidence="2" type="ORF">LEP1GSC062_1368</name>
</gene>
<dbReference type="InterPro" id="IPR013691">
    <property type="entry name" value="MeTrfase_14"/>
</dbReference>
<dbReference type="Pfam" id="PF08484">
    <property type="entry name" value="Methyltransf_14"/>
    <property type="match status" value="1"/>
</dbReference>
<proteinExistence type="predicted"/>
<dbReference type="RefSeq" id="WP_020984998.1">
    <property type="nucleotide sequence ID" value="NZ_AHMT02000052.1"/>
</dbReference>
<feature type="domain" description="C-methyltransferase" evidence="1">
    <location>
        <begin position="280"/>
        <end position="370"/>
    </location>
</feature>